<comment type="similarity">
    <text evidence="1">Belongs to the isochorismatase family.</text>
</comment>
<dbReference type="InParanoid" id="A0A672KB84"/>
<dbReference type="InterPro" id="IPR036380">
    <property type="entry name" value="Isochorismatase-like_sf"/>
</dbReference>
<dbReference type="InterPro" id="IPR050993">
    <property type="entry name" value="Isochorismatase_domain"/>
</dbReference>
<evidence type="ECO:0000256" key="2">
    <source>
        <dbReference type="ARBA" id="ARBA00040688"/>
    </source>
</evidence>
<dbReference type="Pfam" id="PF00857">
    <property type="entry name" value="Isochorismatase"/>
    <property type="match status" value="1"/>
</dbReference>
<keyword evidence="5" id="KW-1185">Reference proteome</keyword>
<gene>
    <name evidence="4" type="primary">LOC107580357</name>
</gene>
<dbReference type="Proteomes" id="UP000472262">
    <property type="component" value="Unassembled WGS sequence"/>
</dbReference>
<proteinExistence type="inferred from homology"/>
<dbReference type="SUPFAM" id="SSF52499">
    <property type="entry name" value="Isochorismatase-like hydrolases"/>
    <property type="match status" value="1"/>
</dbReference>
<sequence>MCVCVCLCQYPKGLGSTVQELDLTGAKLVFPKTKFSMVLPEVEAVLAEIPGVRSVVLFGVETHVCIQQTALDLMGRGFEVHIVADASSSRSMMDRMFALEGGVYINVSLRGTLEKFRQWFLFIWSL</sequence>
<dbReference type="Ensembl" id="ENSSGRT00000007749.1">
    <property type="protein sequence ID" value="ENSSGRP00000007094.1"/>
    <property type="gene ID" value="ENSSGRG00000004853.1"/>
</dbReference>
<reference evidence="4" key="2">
    <citation type="submission" date="2025-09" db="UniProtKB">
        <authorList>
            <consortium name="Ensembl"/>
        </authorList>
    </citation>
    <scope>IDENTIFICATION</scope>
</reference>
<evidence type="ECO:0000259" key="3">
    <source>
        <dbReference type="Pfam" id="PF00857"/>
    </source>
</evidence>
<dbReference type="AlphaFoldDB" id="A0A672KB84"/>
<dbReference type="Gene3D" id="3.40.50.850">
    <property type="entry name" value="Isochorismatase-like"/>
    <property type="match status" value="1"/>
</dbReference>
<protein>
    <recommendedName>
        <fullName evidence="2">Isochorismatase domain-containing protein 1</fullName>
    </recommendedName>
</protein>
<accession>A0A672KB84</accession>
<evidence type="ECO:0000313" key="5">
    <source>
        <dbReference type="Proteomes" id="UP000472262"/>
    </source>
</evidence>
<name>A0A672KB84_SINGR</name>
<dbReference type="PANTHER" id="PTHR14119">
    <property type="entry name" value="HYDROLASE"/>
    <property type="match status" value="1"/>
</dbReference>
<feature type="domain" description="Isochorismatase-like" evidence="3">
    <location>
        <begin position="18"/>
        <end position="100"/>
    </location>
</feature>
<evidence type="ECO:0000313" key="4">
    <source>
        <dbReference type="Ensembl" id="ENSSGRP00000007094.1"/>
    </source>
</evidence>
<evidence type="ECO:0000256" key="1">
    <source>
        <dbReference type="ARBA" id="ARBA00006336"/>
    </source>
</evidence>
<dbReference type="PANTHER" id="PTHR14119:SF17">
    <property type="entry name" value="ISOCHORISMATASE DOMAIN-CONTAINING PROTEIN 1"/>
    <property type="match status" value="1"/>
</dbReference>
<organism evidence="4 5">
    <name type="scientific">Sinocyclocheilus grahami</name>
    <name type="common">Dianchi golden-line fish</name>
    <name type="synonym">Barbus grahami</name>
    <dbReference type="NCBI Taxonomy" id="75366"/>
    <lineage>
        <taxon>Eukaryota</taxon>
        <taxon>Metazoa</taxon>
        <taxon>Chordata</taxon>
        <taxon>Craniata</taxon>
        <taxon>Vertebrata</taxon>
        <taxon>Euteleostomi</taxon>
        <taxon>Actinopterygii</taxon>
        <taxon>Neopterygii</taxon>
        <taxon>Teleostei</taxon>
        <taxon>Ostariophysi</taxon>
        <taxon>Cypriniformes</taxon>
        <taxon>Cyprinidae</taxon>
        <taxon>Cyprininae</taxon>
        <taxon>Sinocyclocheilus</taxon>
    </lineage>
</organism>
<reference evidence="4" key="1">
    <citation type="submission" date="2025-08" db="UniProtKB">
        <authorList>
            <consortium name="Ensembl"/>
        </authorList>
    </citation>
    <scope>IDENTIFICATION</scope>
</reference>
<dbReference type="InterPro" id="IPR000868">
    <property type="entry name" value="Isochorismatase-like_dom"/>
</dbReference>